<dbReference type="EMBL" id="JBHLWQ010000119">
    <property type="protein sequence ID" value="MFC0201147.1"/>
    <property type="molecule type" value="Genomic_DNA"/>
</dbReference>
<keyword evidence="3 4" id="KW-0408">Iron</keyword>
<evidence type="ECO:0000259" key="5">
    <source>
        <dbReference type="PROSITE" id="PS51007"/>
    </source>
</evidence>
<keyword evidence="1 4" id="KW-0349">Heme</keyword>
<evidence type="ECO:0000256" key="4">
    <source>
        <dbReference type="PROSITE-ProRule" id="PRU00433"/>
    </source>
</evidence>
<evidence type="ECO:0000313" key="7">
    <source>
        <dbReference type="Proteomes" id="UP001589795"/>
    </source>
</evidence>
<comment type="caution">
    <text evidence="6">The sequence shown here is derived from an EMBL/GenBank/DDBJ whole genome shotgun (WGS) entry which is preliminary data.</text>
</comment>
<dbReference type="InterPro" id="IPR009056">
    <property type="entry name" value="Cyt_c-like_dom"/>
</dbReference>
<dbReference type="PROSITE" id="PS51007">
    <property type="entry name" value="CYTC"/>
    <property type="match status" value="1"/>
</dbReference>
<dbReference type="SUPFAM" id="SSF46626">
    <property type="entry name" value="Cytochrome c"/>
    <property type="match status" value="1"/>
</dbReference>
<protein>
    <submittedName>
        <fullName evidence="6">C-type cytochrome</fullName>
    </submittedName>
</protein>
<keyword evidence="2 4" id="KW-0479">Metal-binding</keyword>
<dbReference type="Gene3D" id="1.10.760.10">
    <property type="entry name" value="Cytochrome c-like domain"/>
    <property type="match status" value="1"/>
</dbReference>
<evidence type="ECO:0000256" key="3">
    <source>
        <dbReference type="ARBA" id="ARBA00023004"/>
    </source>
</evidence>
<evidence type="ECO:0000256" key="1">
    <source>
        <dbReference type="ARBA" id="ARBA00022617"/>
    </source>
</evidence>
<feature type="domain" description="Cytochrome c" evidence="5">
    <location>
        <begin position="23"/>
        <end position="114"/>
    </location>
</feature>
<keyword evidence="7" id="KW-1185">Reference proteome</keyword>
<dbReference type="RefSeq" id="WP_265507026.1">
    <property type="nucleotide sequence ID" value="NZ_JAOTBE010000022.1"/>
</dbReference>
<reference evidence="6 7" key="1">
    <citation type="submission" date="2024-09" db="EMBL/GenBank/DDBJ databases">
        <authorList>
            <person name="Sun Q."/>
            <person name="Mori K."/>
        </authorList>
    </citation>
    <scope>NUCLEOTIDE SEQUENCE [LARGE SCALE GENOMIC DNA]</scope>
    <source>
        <strain evidence="6 7">CCM 7904</strain>
    </source>
</reference>
<dbReference type="InterPro" id="IPR036909">
    <property type="entry name" value="Cyt_c-like_dom_sf"/>
</dbReference>
<accession>A0ABV6CK72</accession>
<gene>
    <name evidence="6" type="ORF">ACFFIZ_12735</name>
</gene>
<name>A0ABV6CK72_9RHOB</name>
<organism evidence="6 7">
    <name type="scientific">Paracoccus rhizosphaerae</name>
    <dbReference type="NCBI Taxonomy" id="1133347"/>
    <lineage>
        <taxon>Bacteria</taxon>
        <taxon>Pseudomonadati</taxon>
        <taxon>Pseudomonadota</taxon>
        <taxon>Alphaproteobacteria</taxon>
        <taxon>Rhodobacterales</taxon>
        <taxon>Paracoccaceae</taxon>
        <taxon>Paracoccus</taxon>
    </lineage>
</organism>
<sequence length="116" mass="12110">MRTPLLFSLALSFCQPPGQLSQDETARAQALIRAHGCWSCHTVPGMAGPAPNTGPPLTGQAEKAYVAGVAPNTLDMLTAFILDPQAIDPRSAMPDLGLSGDEAQLIARYLLAHGGT</sequence>
<evidence type="ECO:0000256" key="2">
    <source>
        <dbReference type="ARBA" id="ARBA00022723"/>
    </source>
</evidence>
<proteinExistence type="predicted"/>
<evidence type="ECO:0000313" key="6">
    <source>
        <dbReference type="EMBL" id="MFC0201147.1"/>
    </source>
</evidence>
<dbReference type="Proteomes" id="UP001589795">
    <property type="component" value="Unassembled WGS sequence"/>
</dbReference>
<dbReference type="Pfam" id="PF00034">
    <property type="entry name" value="Cytochrom_C"/>
    <property type="match status" value="1"/>
</dbReference>